<evidence type="ECO:0000256" key="7">
    <source>
        <dbReference type="SAM" id="MobiDB-lite"/>
    </source>
</evidence>
<evidence type="ECO:0000256" key="8">
    <source>
        <dbReference type="SAM" id="SignalP"/>
    </source>
</evidence>
<dbReference type="Pfam" id="PF00913">
    <property type="entry name" value="Trypan_glycop"/>
    <property type="match status" value="1"/>
</dbReference>
<dbReference type="Gene3D" id="1.10.470.10">
    <property type="entry name" value="Variant Surface Glycoprotein, subunit A, domain 2"/>
    <property type="match status" value="1"/>
</dbReference>
<evidence type="ECO:0000256" key="1">
    <source>
        <dbReference type="ARBA" id="ARBA00004609"/>
    </source>
</evidence>
<keyword evidence="4" id="KW-0472">Membrane</keyword>
<proteinExistence type="predicted"/>
<dbReference type="Gene3D" id="3.90.150.10">
    <property type="entry name" value="Variant Surface Glycoprotein, subunit A domain 1"/>
    <property type="match status" value="1"/>
</dbReference>
<feature type="chain" id="PRO_5012678530" evidence="8">
    <location>
        <begin position="23"/>
        <end position="453"/>
    </location>
</feature>
<accession>A0A1J0RB39</accession>
<evidence type="ECO:0000256" key="3">
    <source>
        <dbReference type="ARBA" id="ARBA00022622"/>
    </source>
</evidence>
<dbReference type="GO" id="GO:0005886">
    <property type="term" value="C:plasma membrane"/>
    <property type="evidence" value="ECO:0007669"/>
    <property type="project" value="UniProtKB-SubCell"/>
</dbReference>
<dbReference type="GO" id="GO:0098552">
    <property type="term" value="C:side of membrane"/>
    <property type="evidence" value="ECO:0007669"/>
    <property type="project" value="UniProtKB-KW"/>
</dbReference>
<dbReference type="EMBL" id="KX701064">
    <property type="protein sequence ID" value="APD75020.1"/>
    <property type="molecule type" value="Genomic_DNA"/>
</dbReference>
<dbReference type="SUPFAM" id="SSF58087">
    <property type="entry name" value="Variant surface glycoprotein (N-terminal domain)"/>
    <property type="match status" value="1"/>
</dbReference>
<feature type="region of interest" description="Disordered" evidence="7">
    <location>
        <begin position="396"/>
        <end position="422"/>
    </location>
</feature>
<keyword evidence="5" id="KW-0325">Glycoprotein</keyword>
<dbReference type="GO" id="GO:0042783">
    <property type="term" value="P:symbiont-mediated evasion of host immune response"/>
    <property type="evidence" value="ECO:0007669"/>
    <property type="project" value="InterPro"/>
</dbReference>
<evidence type="ECO:0000256" key="4">
    <source>
        <dbReference type="ARBA" id="ARBA00023136"/>
    </source>
</evidence>
<keyword evidence="8" id="KW-0732">Signal</keyword>
<dbReference type="VEuPathDB" id="TriTrypDB:Tb1125.Tb11.v5.0954"/>
<reference evidence="10" key="1">
    <citation type="submission" date="2016-08" db="EMBL/GenBank/DDBJ databases">
        <title>VSG repertoire of Trypanosoma brucei EATRO 1125.</title>
        <authorList>
            <person name="Cross G.A."/>
        </authorList>
    </citation>
    <scope>NUCLEOTIDE SEQUENCE</scope>
    <source>
        <strain evidence="10">EATRO 1125</strain>
    </source>
</reference>
<dbReference type="AlphaFoldDB" id="A0A1J0RB39"/>
<protein>
    <submittedName>
        <fullName evidence="10">Variant surface glycoprotein 1125.4809</fullName>
    </submittedName>
</protein>
<feature type="domain" description="Trypanosome variant surface glycoprotein A-type N-terminal" evidence="9">
    <location>
        <begin position="15"/>
        <end position="377"/>
    </location>
</feature>
<evidence type="ECO:0000256" key="6">
    <source>
        <dbReference type="ARBA" id="ARBA00023288"/>
    </source>
</evidence>
<evidence type="ECO:0000313" key="10">
    <source>
        <dbReference type="EMBL" id="APD75020.1"/>
    </source>
</evidence>
<feature type="signal peptide" evidence="8">
    <location>
        <begin position="1"/>
        <end position="22"/>
    </location>
</feature>
<keyword evidence="2" id="KW-1003">Cell membrane</keyword>
<keyword evidence="3" id="KW-0336">GPI-anchor</keyword>
<name>A0A1J0RB39_9TRYP</name>
<comment type="subcellular location">
    <subcellularLocation>
        <location evidence="1">Cell membrane</location>
        <topology evidence="1">Lipid-anchor</topology>
        <topology evidence="1">GPI-anchor</topology>
    </subcellularLocation>
</comment>
<dbReference type="VEuPathDB" id="TriTrypDB:Tb427_000405200"/>
<dbReference type="InterPro" id="IPR001812">
    <property type="entry name" value="Trypano_VSG_A_N_dom"/>
</dbReference>
<organism evidence="10">
    <name type="scientific">Trypanosoma brucei</name>
    <dbReference type="NCBI Taxonomy" id="5691"/>
    <lineage>
        <taxon>Eukaryota</taxon>
        <taxon>Discoba</taxon>
        <taxon>Euglenozoa</taxon>
        <taxon>Kinetoplastea</taxon>
        <taxon>Metakinetoplastina</taxon>
        <taxon>Trypanosomatida</taxon>
        <taxon>Trypanosomatidae</taxon>
        <taxon>Trypanosoma</taxon>
    </lineage>
</organism>
<sequence>MSENLRQFTALVLAVAAAETTAQQAAAAATNALDQSALSGYCQLSEDINKVEGNGRARLADINTLRKRNSEAAPRLQLFALLTPTETERTNAAALALWLQEKSETAANAGLIATAGQAIEAAAANYYAKGRVAELLELMWQAKCASHGRLQTGDGNNGSPATKTGGAISSVVCSLDRKQTQRGYFKPGILTASGLGKEPIHTAKGSTKQTNSKNCNLTKVNADGFGGGEPQTATSVTYVCGLFEAAKADAQQTGTHIATLKTATDHKHKIWKNAFMTMDALDKLDTSQHDIKTDDNTPAAELEQAVTAILSEPKNRGQQTPQTNMLRLFAKPISKTIEKFIENVEKHPLKKGNLGVTEDTKLSDITGVPTLKRLLLRVTLAVTQTKDKLENELATRKPDEDVKATGEKQKECNKHHASQHDCDSKDFCTYDKAKDEGKNVYIMNQKPQKVVSL</sequence>
<keyword evidence="6" id="KW-0449">Lipoprotein</keyword>
<evidence type="ECO:0000256" key="5">
    <source>
        <dbReference type="ARBA" id="ARBA00023180"/>
    </source>
</evidence>
<dbReference type="VEuPathDB" id="TriTrypDB:Tb11.v5.0954"/>
<evidence type="ECO:0000259" key="9">
    <source>
        <dbReference type="Pfam" id="PF00913"/>
    </source>
</evidence>
<evidence type="ECO:0000256" key="2">
    <source>
        <dbReference type="ARBA" id="ARBA00022475"/>
    </source>
</evidence>